<dbReference type="Proteomes" id="UP001207736">
    <property type="component" value="Unassembled WGS sequence"/>
</dbReference>
<organism evidence="3 5">
    <name type="scientific">Capnocytophaga catalasegens</name>
    <dbReference type="NCBI Taxonomy" id="1004260"/>
    <lineage>
        <taxon>Bacteria</taxon>
        <taxon>Pseudomonadati</taxon>
        <taxon>Bacteroidota</taxon>
        <taxon>Flavobacteriia</taxon>
        <taxon>Flavobacteriales</taxon>
        <taxon>Flavobacteriaceae</taxon>
        <taxon>Capnocytophaga</taxon>
    </lineage>
</organism>
<reference evidence="3 6" key="1">
    <citation type="submission" date="2021-11" db="EMBL/GenBank/DDBJ databases">
        <title>Draft genome sequence of Capnocytophaga sp. strain KC07075 isolated from cat oral cavity.</title>
        <authorList>
            <person name="Suzuki M."/>
            <person name="Imaoka K."/>
            <person name="Kimura M."/>
            <person name="Morikawa S."/>
            <person name="Maeda K."/>
        </authorList>
    </citation>
    <scope>NUCLEOTIDE SEQUENCE</scope>
    <source>
        <strain evidence="3">KC07075</strain>
        <strain evidence="4 6">KC07079</strain>
    </source>
</reference>
<proteinExistence type="predicted"/>
<dbReference type="PANTHER" id="PTHR46401">
    <property type="entry name" value="GLYCOSYLTRANSFERASE WBBK-RELATED"/>
    <property type="match status" value="1"/>
</dbReference>
<dbReference type="GO" id="GO:0009103">
    <property type="term" value="P:lipopolysaccharide biosynthetic process"/>
    <property type="evidence" value="ECO:0007669"/>
    <property type="project" value="TreeGrafter"/>
</dbReference>
<evidence type="ECO:0000313" key="4">
    <source>
        <dbReference type="EMBL" id="GJM51903.1"/>
    </source>
</evidence>
<dbReference type="Proteomes" id="UP001208692">
    <property type="component" value="Unassembled WGS sequence"/>
</dbReference>
<dbReference type="PANTHER" id="PTHR46401:SF2">
    <property type="entry name" value="GLYCOSYLTRANSFERASE WBBK-RELATED"/>
    <property type="match status" value="1"/>
</dbReference>
<accession>A0AAV5AY34</accession>
<dbReference type="SUPFAM" id="SSF53756">
    <property type="entry name" value="UDP-Glycosyltransferase/glycogen phosphorylase"/>
    <property type="match status" value="1"/>
</dbReference>
<dbReference type="RefSeq" id="WP_264845506.1">
    <property type="nucleotide sequence ID" value="NZ_BPMA01000012.1"/>
</dbReference>
<dbReference type="AlphaFoldDB" id="A0AAV5AY34"/>
<protein>
    <recommendedName>
        <fullName evidence="2">Glycosyl transferase family 1 domain-containing protein</fullName>
    </recommendedName>
</protein>
<dbReference type="InterPro" id="IPR001296">
    <property type="entry name" value="Glyco_trans_1"/>
</dbReference>
<dbReference type="EMBL" id="BQKA01000033">
    <property type="protein sequence ID" value="GJM50750.1"/>
    <property type="molecule type" value="Genomic_DNA"/>
</dbReference>
<keyword evidence="1" id="KW-0808">Transferase</keyword>
<evidence type="ECO:0000256" key="1">
    <source>
        <dbReference type="ARBA" id="ARBA00022679"/>
    </source>
</evidence>
<dbReference type="GO" id="GO:0016757">
    <property type="term" value="F:glycosyltransferase activity"/>
    <property type="evidence" value="ECO:0007669"/>
    <property type="project" value="InterPro"/>
</dbReference>
<evidence type="ECO:0000259" key="2">
    <source>
        <dbReference type="Pfam" id="PF00534"/>
    </source>
</evidence>
<gene>
    <name evidence="3" type="ORF">RCZ15_17230</name>
    <name evidence="4" type="ORF">RCZ16_02210</name>
</gene>
<dbReference type="EMBL" id="BQKB01000007">
    <property type="protein sequence ID" value="GJM51903.1"/>
    <property type="molecule type" value="Genomic_DNA"/>
</dbReference>
<keyword evidence="6" id="KW-1185">Reference proteome</keyword>
<dbReference type="Pfam" id="PF00534">
    <property type="entry name" value="Glycos_transf_1"/>
    <property type="match status" value="1"/>
</dbReference>
<evidence type="ECO:0000313" key="5">
    <source>
        <dbReference type="Proteomes" id="UP001207736"/>
    </source>
</evidence>
<evidence type="ECO:0000313" key="3">
    <source>
        <dbReference type="EMBL" id="GJM50750.1"/>
    </source>
</evidence>
<evidence type="ECO:0000313" key="6">
    <source>
        <dbReference type="Proteomes" id="UP001208692"/>
    </source>
</evidence>
<name>A0AAV5AY34_9FLAO</name>
<sequence>MNTKIYFVCPNNKQATGGVKQIYRQVEILTKNGFNACVLHEKIGKKERWFDTTGIPIKYSPFLFKKLKYMLYKRKIGFIEKLKLFFLKKKSKKIEKDAILVFPEIYGNCIHKIEPDIKKVIFNQNCFYTFNGYHIEENLTTNPYTHPKTLASIVVSENSRQYLEYTFSNAKIFRLHLGINHKVFYLEQKKEKQICFMPRKLSEEVNQVINILKLRNNLNGWKLVPIDNKTEAEVAHIMQKSAISLCFNHKEGFGLPPVEAMACGCYVIGYQGKAGVEYFNSDFSSPIEDGNIIQYAQKVEEIIALYEQNSENILQKGKQASEFVLSNYSFEKEERETVAIWKKIIQNKQ</sequence>
<feature type="domain" description="Glycosyl transferase family 1" evidence="2">
    <location>
        <begin position="230"/>
        <end position="309"/>
    </location>
</feature>
<dbReference type="Gene3D" id="3.40.50.2000">
    <property type="entry name" value="Glycogen Phosphorylase B"/>
    <property type="match status" value="1"/>
</dbReference>
<comment type="caution">
    <text evidence="3">The sequence shown here is derived from an EMBL/GenBank/DDBJ whole genome shotgun (WGS) entry which is preliminary data.</text>
</comment>